<accession>A0ABQ5AYT0</accession>
<dbReference type="Proteomes" id="UP001151760">
    <property type="component" value="Unassembled WGS sequence"/>
</dbReference>
<evidence type="ECO:0000313" key="2">
    <source>
        <dbReference type="EMBL" id="GJT07800.1"/>
    </source>
</evidence>
<comment type="caution">
    <text evidence="2">The sequence shown here is derived from an EMBL/GenBank/DDBJ whole genome shotgun (WGS) entry which is preliminary data.</text>
</comment>
<feature type="compositionally biased region" description="Gly residues" evidence="1">
    <location>
        <begin position="1"/>
        <end position="11"/>
    </location>
</feature>
<sequence length="30" mass="3000">HDGSGGDGILGRGDDKRDSRDGDGNACVVV</sequence>
<reference evidence="2" key="1">
    <citation type="journal article" date="2022" name="Int. J. Mol. Sci.">
        <title>Draft Genome of Tanacetum Coccineum: Genomic Comparison of Closely Related Tanacetum-Family Plants.</title>
        <authorList>
            <person name="Yamashiro T."/>
            <person name="Shiraishi A."/>
            <person name="Nakayama K."/>
            <person name="Satake H."/>
        </authorList>
    </citation>
    <scope>NUCLEOTIDE SEQUENCE</scope>
</reference>
<reference evidence="2" key="2">
    <citation type="submission" date="2022-01" db="EMBL/GenBank/DDBJ databases">
        <authorList>
            <person name="Yamashiro T."/>
            <person name="Shiraishi A."/>
            <person name="Satake H."/>
            <person name="Nakayama K."/>
        </authorList>
    </citation>
    <scope>NUCLEOTIDE SEQUENCE</scope>
</reference>
<feature type="non-terminal residue" evidence="2">
    <location>
        <position position="1"/>
    </location>
</feature>
<protein>
    <submittedName>
        <fullName evidence="2">Uncharacterized protein</fullName>
    </submittedName>
</protein>
<organism evidence="2 3">
    <name type="scientific">Tanacetum coccineum</name>
    <dbReference type="NCBI Taxonomy" id="301880"/>
    <lineage>
        <taxon>Eukaryota</taxon>
        <taxon>Viridiplantae</taxon>
        <taxon>Streptophyta</taxon>
        <taxon>Embryophyta</taxon>
        <taxon>Tracheophyta</taxon>
        <taxon>Spermatophyta</taxon>
        <taxon>Magnoliopsida</taxon>
        <taxon>eudicotyledons</taxon>
        <taxon>Gunneridae</taxon>
        <taxon>Pentapetalae</taxon>
        <taxon>asterids</taxon>
        <taxon>campanulids</taxon>
        <taxon>Asterales</taxon>
        <taxon>Asteraceae</taxon>
        <taxon>Asteroideae</taxon>
        <taxon>Anthemideae</taxon>
        <taxon>Anthemidinae</taxon>
        <taxon>Tanacetum</taxon>
    </lineage>
</organism>
<evidence type="ECO:0000256" key="1">
    <source>
        <dbReference type="SAM" id="MobiDB-lite"/>
    </source>
</evidence>
<feature type="compositionally biased region" description="Basic and acidic residues" evidence="1">
    <location>
        <begin position="12"/>
        <end position="23"/>
    </location>
</feature>
<proteinExistence type="predicted"/>
<gene>
    <name evidence="2" type="ORF">Tco_0842262</name>
</gene>
<dbReference type="EMBL" id="BQNB010012781">
    <property type="protein sequence ID" value="GJT07800.1"/>
    <property type="molecule type" value="Genomic_DNA"/>
</dbReference>
<feature type="region of interest" description="Disordered" evidence="1">
    <location>
        <begin position="1"/>
        <end position="30"/>
    </location>
</feature>
<evidence type="ECO:0000313" key="3">
    <source>
        <dbReference type="Proteomes" id="UP001151760"/>
    </source>
</evidence>
<name>A0ABQ5AYT0_9ASTR</name>
<keyword evidence="3" id="KW-1185">Reference proteome</keyword>